<dbReference type="OrthoDB" id="4153178at2759"/>
<feature type="compositionally biased region" description="Polar residues" evidence="1">
    <location>
        <begin position="361"/>
        <end position="372"/>
    </location>
</feature>
<dbReference type="AlphaFoldDB" id="A0A1L9RU78"/>
<evidence type="ECO:0000313" key="4">
    <source>
        <dbReference type="Proteomes" id="UP000184383"/>
    </source>
</evidence>
<sequence>MRSNYPPKRRALHERTPSQTNETSPTPSLRMVKSWDRDQEEQDMYSATPYPTKPEQILLPRPGKGQEYASESHSDSHTEEGPSQSTGTLLTDYSHLADSSLLEQSVGWDSSTVDAGNTPSQVWEEDPASSKSSLPEPVLPGEKPDNHHSDEASEVAFSDDDMELPTAAPTIKTVVSEPPSRHPSNAGTSAPATVVSANSSPNVVPLGPPSSPNFVAYDSSSLNFVRIGSSNPGSAETRSNSLSSMNSLGTVVRHVGAAQWTHGSSSEQSSGVHSFHSSPPFQSVVGSFRSGSTHPSHQRSQNGSGSSSSRSAPSSADPHANVHGGLFIQYPIIREPSSSSSWVDTSRSVSDRLPEEPTLEPASSSRVHSHLSTVPSQWSAEYDNSFAGTADQPSDNSFVEPPRPTAALGNYRTGSSSMWLVTHSDSDEHLDNISSLPVRGTHARYPSMSSSSRRSSLRSIKRPGTASSVLFNALPTWVRMYYQGDEKTAPSALSLVDGSRPSSARPATANSNILQRIPTAMTRPKTRHGEITDGVTFETAAADPRDPRAHWVKGPEPERAQTPRYPLRNSWSPHLYPDQRVARQRGSAWGAPSLDSRTEPLLGRRNIQVWSFCFGFVFPLTWFIAAFLPLPPKPETISLEDGPELEMALRLRLLDLERRRYQNARWWRNLNRWMTPLGLVIITIIITLAVVGTKLGF</sequence>
<feature type="compositionally biased region" description="Polar residues" evidence="1">
    <location>
        <begin position="81"/>
        <end position="91"/>
    </location>
</feature>
<evidence type="ECO:0000313" key="3">
    <source>
        <dbReference type="EMBL" id="OJJ38506.1"/>
    </source>
</evidence>
<evidence type="ECO:0000256" key="1">
    <source>
        <dbReference type="SAM" id="MobiDB-lite"/>
    </source>
</evidence>
<feature type="region of interest" description="Disordered" evidence="1">
    <location>
        <begin position="546"/>
        <end position="568"/>
    </location>
</feature>
<dbReference type="EMBL" id="KV878210">
    <property type="protein sequence ID" value="OJJ38506.1"/>
    <property type="molecule type" value="Genomic_DNA"/>
</dbReference>
<feature type="region of interest" description="Disordered" evidence="1">
    <location>
        <begin position="105"/>
        <end position="201"/>
    </location>
</feature>
<keyword evidence="2" id="KW-0812">Transmembrane</keyword>
<feature type="compositionally biased region" description="Basic and acidic residues" evidence="1">
    <location>
        <begin position="142"/>
        <end position="151"/>
    </location>
</feature>
<feature type="region of interest" description="Disordered" evidence="1">
    <location>
        <begin position="259"/>
        <end position="322"/>
    </location>
</feature>
<accession>A0A1L9RU78</accession>
<feature type="region of interest" description="Disordered" evidence="1">
    <location>
        <begin position="1"/>
        <end position="92"/>
    </location>
</feature>
<name>A0A1L9RU78_ASPWE</name>
<keyword evidence="2" id="KW-1133">Transmembrane helix</keyword>
<evidence type="ECO:0000256" key="2">
    <source>
        <dbReference type="SAM" id="Phobius"/>
    </source>
</evidence>
<feature type="region of interest" description="Disordered" evidence="1">
    <location>
        <begin position="337"/>
        <end position="372"/>
    </location>
</feature>
<dbReference type="VEuPathDB" id="FungiDB:ASPWEDRAFT_326252"/>
<keyword evidence="2" id="KW-0472">Membrane</keyword>
<dbReference type="GeneID" id="63749540"/>
<feature type="region of interest" description="Disordered" evidence="1">
    <location>
        <begin position="441"/>
        <end position="460"/>
    </location>
</feature>
<feature type="transmembrane region" description="Helical" evidence="2">
    <location>
        <begin position="609"/>
        <end position="630"/>
    </location>
</feature>
<feature type="compositionally biased region" description="Polar residues" evidence="1">
    <location>
        <begin position="105"/>
        <end position="121"/>
    </location>
</feature>
<feature type="compositionally biased region" description="Polar residues" evidence="1">
    <location>
        <begin position="17"/>
        <end position="27"/>
    </location>
</feature>
<gene>
    <name evidence="3" type="ORF">ASPWEDRAFT_326252</name>
</gene>
<organism evidence="3 4">
    <name type="scientific">Aspergillus wentii DTO 134E9</name>
    <dbReference type="NCBI Taxonomy" id="1073089"/>
    <lineage>
        <taxon>Eukaryota</taxon>
        <taxon>Fungi</taxon>
        <taxon>Dikarya</taxon>
        <taxon>Ascomycota</taxon>
        <taxon>Pezizomycotina</taxon>
        <taxon>Eurotiomycetes</taxon>
        <taxon>Eurotiomycetidae</taxon>
        <taxon>Eurotiales</taxon>
        <taxon>Aspergillaceae</taxon>
        <taxon>Aspergillus</taxon>
        <taxon>Aspergillus subgen. Cremei</taxon>
    </lineage>
</organism>
<feature type="compositionally biased region" description="Polar residues" evidence="1">
    <location>
        <begin position="279"/>
        <end position="295"/>
    </location>
</feature>
<feature type="compositionally biased region" description="Low complexity" evidence="1">
    <location>
        <begin position="298"/>
        <end position="319"/>
    </location>
</feature>
<feature type="transmembrane region" description="Helical" evidence="2">
    <location>
        <begin position="673"/>
        <end position="691"/>
    </location>
</feature>
<feature type="compositionally biased region" description="Polar residues" evidence="1">
    <location>
        <begin position="182"/>
        <end position="191"/>
    </location>
</feature>
<feature type="compositionally biased region" description="Basic and acidic residues" evidence="1">
    <location>
        <begin position="546"/>
        <end position="561"/>
    </location>
</feature>
<dbReference type="RefSeq" id="XP_040692182.1">
    <property type="nucleotide sequence ID" value="XM_040833692.1"/>
</dbReference>
<reference evidence="4" key="1">
    <citation type="journal article" date="2017" name="Genome Biol.">
        <title>Comparative genomics reveals high biological diversity and specific adaptations in the industrially and medically important fungal genus Aspergillus.</title>
        <authorList>
            <person name="de Vries R.P."/>
            <person name="Riley R."/>
            <person name="Wiebenga A."/>
            <person name="Aguilar-Osorio G."/>
            <person name="Amillis S."/>
            <person name="Uchima C.A."/>
            <person name="Anderluh G."/>
            <person name="Asadollahi M."/>
            <person name="Askin M."/>
            <person name="Barry K."/>
            <person name="Battaglia E."/>
            <person name="Bayram O."/>
            <person name="Benocci T."/>
            <person name="Braus-Stromeyer S.A."/>
            <person name="Caldana C."/>
            <person name="Canovas D."/>
            <person name="Cerqueira G.C."/>
            <person name="Chen F."/>
            <person name="Chen W."/>
            <person name="Choi C."/>
            <person name="Clum A."/>
            <person name="Dos Santos R.A."/>
            <person name="Damasio A.R."/>
            <person name="Diallinas G."/>
            <person name="Emri T."/>
            <person name="Fekete E."/>
            <person name="Flipphi M."/>
            <person name="Freyberg S."/>
            <person name="Gallo A."/>
            <person name="Gournas C."/>
            <person name="Habgood R."/>
            <person name="Hainaut M."/>
            <person name="Harispe M.L."/>
            <person name="Henrissat B."/>
            <person name="Hilden K.S."/>
            <person name="Hope R."/>
            <person name="Hossain A."/>
            <person name="Karabika E."/>
            <person name="Karaffa L."/>
            <person name="Karanyi Z."/>
            <person name="Krasevec N."/>
            <person name="Kuo A."/>
            <person name="Kusch H."/>
            <person name="LaButti K."/>
            <person name="Lagendijk E.L."/>
            <person name="Lapidus A."/>
            <person name="Levasseur A."/>
            <person name="Lindquist E."/>
            <person name="Lipzen A."/>
            <person name="Logrieco A.F."/>
            <person name="MacCabe A."/>
            <person name="Maekelae M.R."/>
            <person name="Malavazi I."/>
            <person name="Melin P."/>
            <person name="Meyer V."/>
            <person name="Mielnichuk N."/>
            <person name="Miskei M."/>
            <person name="Molnar A.P."/>
            <person name="Mule G."/>
            <person name="Ngan C.Y."/>
            <person name="Orejas M."/>
            <person name="Orosz E."/>
            <person name="Ouedraogo J.P."/>
            <person name="Overkamp K.M."/>
            <person name="Park H.-S."/>
            <person name="Perrone G."/>
            <person name="Piumi F."/>
            <person name="Punt P.J."/>
            <person name="Ram A.F."/>
            <person name="Ramon A."/>
            <person name="Rauscher S."/>
            <person name="Record E."/>
            <person name="Riano-Pachon D.M."/>
            <person name="Robert V."/>
            <person name="Roehrig J."/>
            <person name="Ruller R."/>
            <person name="Salamov A."/>
            <person name="Salih N.S."/>
            <person name="Samson R.A."/>
            <person name="Sandor E."/>
            <person name="Sanguinetti M."/>
            <person name="Schuetze T."/>
            <person name="Sepcic K."/>
            <person name="Shelest E."/>
            <person name="Sherlock G."/>
            <person name="Sophianopoulou V."/>
            <person name="Squina F.M."/>
            <person name="Sun H."/>
            <person name="Susca A."/>
            <person name="Todd R.B."/>
            <person name="Tsang A."/>
            <person name="Unkles S.E."/>
            <person name="van de Wiele N."/>
            <person name="van Rossen-Uffink D."/>
            <person name="Oliveira J.V."/>
            <person name="Vesth T.C."/>
            <person name="Visser J."/>
            <person name="Yu J.-H."/>
            <person name="Zhou M."/>
            <person name="Andersen M.R."/>
            <person name="Archer D.B."/>
            <person name="Baker S.E."/>
            <person name="Benoit I."/>
            <person name="Brakhage A.A."/>
            <person name="Braus G.H."/>
            <person name="Fischer R."/>
            <person name="Frisvad J.C."/>
            <person name="Goldman G.H."/>
            <person name="Houbraken J."/>
            <person name="Oakley B."/>
            <person name="Pocsi I."/>
            <person name="Scazzocchio C."/>
            <person name="Seiboth B."/>
            <person name="vanKuyk P.A."/>
            <person name="Wortman J."/>
            <person name="Dyer P.S."/>
            <person name="Grigoriev I.V."/>
        </authorList>
    </citation>
    <scope>NUCLEOTIDE SEQUENCE [LARGE SCALE GENOMIC DNA]</scope>
    <source>
        <strain evidence="4">DTO 134E9</strain>
    </source>
</reference>
<feature type="compositionally biased region" description="Low complexity" evidence="1">
    <location>
        <begin position="262"/>
        <end position="278"/>
    </location>
</feature>
<evidence type="ECO:0008006" key="5">
    <source>
        <dbReference type="Google" id="ProtNLM"/>
    </source>
</evidence>
<keyword evidence="4" id="KW-1185">Reference proteome</keyword>
<feature type="compositionally biased region" description="Basic and acidic residues" evidence="1">
    <location>
        <begin position="70"/>
        <end position="80"/>
    </location>
</feature>
<proteinExistence type="predicted"/>
<feature type="compositionally biased region" description="Low complexity" evidence="1">
    <location>
        <begin position="337"/>
        <end position="348"/>
    </location>
</feature>
<protein>
    <recommendedName>
        <fullName evidence="5">Serine-rich protein</fullName>
    </recommendedName>
</protein>
<dbReference type="Proteomes" id="UP000184383">
    <property type="component" value="Unassembled WGS sequence"/>
</dbReference>